<dbReference type="Proteomes" id="UP000023464">
    <property type="component" value="Unassembled WGS sequence"/>
</dbReference>
<protein>
    <submittedName>
        <fullName evidence="1">Uncharacterized protein</fullName>
    </submittedName>
</protein>
<dbReference type="PATRIC" id="fig|1393736.3.peg.1189"/>
<name>A0A022PL16_9GAMM</name>
<proteinExistence type="predicted"/>
<evidence type="ECO:0000313" key="1">
    <source>
        <dbReference type="EMBL" id="EYU16341.1"/>
    </source>
</evidence>
<evidence type="ECO:0000313" key="2">
    <source>
        <dbReference type="Proteomes" id="UP000023464"/>
    </source>
</evidence>
<reference evidence="1 2" key="1">
    <citation type="submission" date="2014-03" db="EMBL/GenBank/DDBJ databases">
        <title>Draft Genome of Photorhabdus luminescens BA1, an Egyptian Isolate.</title>
        <authorList>
            <person name="Ghazal S."/>
            <person name="Hurst S.G.IV."/>
            <person name="Morris K."/>
            <person name="Thomas K."/>
            <person name="Tisa L.S."/>
        </authorList>
    </citation>
    <scope>NUCLEOTIDE SEQUENCE [LARGE SCALE GENOMIC DNA]</scope>
    <source>
        <strain evidence="1 2">BA1</strain>
    </source>
</reference>
<comment type="caution">
    <text evidence="1">The sequence shown here is derived from an EMBL/GenBank/DDBJ whole genome shotgun (WGS) entry which is preliminary data.</text>
</comment>
<dbReference type="RefSeq" id="WP_235200977.1">
    <property type="nucleotide sequence ID" value="NZ_CAWLTM010000103.1"/>
</dbReference>
<sequence>MSLLRFYIRHQFAERMGLELDDDAIFYLFHESQGDYVNTHIKFTKELLLPIMTHLLDSLSEDPANRARCRNSERILTLWIRGMDAISHVYQDPMLMPYTHPESSGRVDALIRPDTAVLLNLTAEQFLHLTAQDRLPEDEQMGLEQFRKTRQYWTRFMDYLDKQLTETCQYCFERLGQFLVTYRLSPV</sequence>
<gene>
    <name evidence="1" type="ORF">BA1DRAFT_01166</name>
</gene>
<dbReference type="EMBL" id="JFGV01000012">
    <property type="protein sequence ID" value="EYU16341.1"/>
    <property type="molecule type" value="Genomic_DNA"/>
</dbReference>
<keyword evidence="2" id="KW-1185">Reference proteome</keyword>
<organism evidence="1 2">
    <name type="scientific">Photorhabdus aegyptia</name>
    <dbReference type="NCBI Taxonomy" id="2805098"/>
    <lineage>
        <taxon>Bacteria</taxon>
        <taxon>Pseudomonadati</taxon>
        <taxon>Pseudomonadota</taxon>
        <taxon>Gammaproteobacteria</taxon>
        <taxon>Enterobacterales</taxon>
        <taxon>Morganellaceae</taxon>
        <taxon>Photorhabdus</taxon>
    </lineage>
</organism>
<accession>A0A022PL16</accession>
<dbReference type="AlphaFoldDB" id="A0A022PL16"/>